<evidence type="ECO:0000256" key="3">
    <source>
        <dbReference type="ARBA" id="ARBA00023163"/>
    </source>
</evidence>
<dbReference type="InterPro" id="IPR000524">
    <property type="entry name" value="Tscrpt_reg_HTH_GntR"/>
</dbReference>
<keyword evidence="1" id="KW-0805">Transcription regulation</keyword>
<keyword evidence="6" id="KW-1185">Reference proteome</keyword>
<gene>
    <name evidence="5" type="ORF">ACFSXZ_27270</name>
</gene>
<dbReference type="InterPro" id="IPR036390">
    <property type="entry name" value="WH_DNA-bd_sf"/>
</dbReference>
<dbReference type="Pfam" id="PF00392">
    <property type="entry name" value="GntR"/>
    <property type="match status" value="1"/>
</dbReference>
<dbReference type="PROSITE" id="PS50949">
    <property type="entry name" value="HTH_GNTR"/>
    <property type="match status" value="1"/>
</dbReference>
<evidence type="ECO:0000313" key="5">
    <source>
        <dbReference type="EMBL" id="MFD2420035.1"/>
    </source>
</evidence>
<dbReference type="InterPro" id="IPR036388">
    <property type="entry name" value="WH-like_DNA-bd_sf"/>
</dbReference>
<dbReference type="SUPFAM" id="SSF46785">
    <property type="entry name" value="Winged helix' DNA-binding domain"/>
    <property type="match status" value="1"/>
</dbReference>
<organism evidence="5 6">
    <name type="scientific">Amycolatopsis pigmentata</name>
    <dbReference type="NCBI Taxonomy" id="450801"/>
    <lineage>
        <taxon>Bacteria</taxon>
        <taxon>Bacillati</taxon>
        <taxon>Actinomycetota</taxon>
        <taxon>Actinomycetes</taxon>
        <taxon>Pseudonocardiales</taxon>
        <taxon>Pseudonocardiaceae</taxon>
        <taxon>Amycolatopsis</taxon>
    </lineage>
</organism>
<feature type="domain" description="HTH gntR-type" evidence="4">
    <location>
        <begin position="12"/>
        <end position="80"/>
    </location>
</feature>
<sequence>MTNYHLDDDPRTYLYQKMAEHLAQRIAAGDLPPNTPLPAERRLAKSYGVSLGTARHATRILRSRGLVVTLRCKGTFIAQRDA</sequence>
<dbReference type="RefSeq" id="WP_378268052.1">
    <property type="nucleotide sequence ID" value="NZ_JBHUKR010000015.1"/>
</dbReference>
<dbReference type="InterPro" id="IPR050679">
    <property type="entry name" value="Bact_HTH_transcr_reg"/>
</dbReference>
<dbReference type="PANTHER" id="PTHR44846:SF17">
    <property type="entry name" value="GNTR-FAMILY TRANSCRIPTIONAL REGULATOR"/>
    <property type="match status" value="1"/>
</dbReference>
<dbReference type="EMBL" id="JBHUKR010000015">
    <property type="protein sequence ID" value="MFD2420035.1"/>
    <property type="molecule type" value="Genomic_DNA"/>
</dbReference>
<protein>
    <submittedName>
        <fullName evidence="5">Winged helix-turn-helix domain-containing protein</fullName>
    </submittedName>
</protein>
<comment type="caution">
    <text evidence="5">The sequence shown here is derived from an EMBL/GenBank/DDBJ whole genome shotgun (WGS) entry which is preliminary data.</text>
</comment>
<dbReference type="Gene3D" id="1.10.10.10">
    <property type="entry name" value="Winged helix-like DNA-binding domain superfamily/Winged helix DNA-binding domain"/>
    <property type="match status" value="1"/>
</dbReference>
<evidence type="ECO:0000313" key="6">
    <source>
        <dbReference type="Proteomes" id="UP001597417"/>
    </source>
</evidence>
<evidence type="ECO:0000256" key="1">
    <source>
        <dbReference type="ARBA" id="ARBA00023015"/>
    </source>
</evidence>
<keyword evidence="2" id="KW-0238">DNA-binding</keyword>
<dbReference type="PANTHER" id="PTHR44846">
    <property type="entry name" value="MANNOSYL-D-GLYCERATE TRANSPORT/METABOLISM SYSTEM REPRESSOR MNGR-RELATED"/>
    <property type="match status" value="1"/>
</dbReference>
<accession>A0ABW5FZE2</accession>
<evidence type="ECO:0000259" key="4">
    <source>
        <dbReference type="PROSITE" id="PS50949"/>
    </source>
</evidence>
<proteinExistence type="predicted"/>
<reference evidence="6" key="1">
    <citation type="journal article" date="2019" name="Int. J. Syst. Evol. Microbiol.">
        <title>The Global Catalogue of Microorganisms (GCM) 10K type strain sequencing project: providing services to taxonomists for standard genome sequencing and annotation.</title>
        <authorList>
            <consortium name="The Broad Institute Genomics Platform"/>
            <consortium name="The Broad Institute Genome Sequencing Center for Infectious Disease"/>
            <person name="Wu L."/>
            <person name="Ma J."/>
        </authorList>
    </citation>
    <scope>NUCLEOTIDE SEQUENCE [LARGE SCALE GENOMIC DNA]</scope>
    <source>
        <strain evidence="6">CGMCC 4.7645</strain>
    </source>
</reference>
<dbReference type="SMART" id="SM00345">
    <property type="entry name" value="HTH_GNTR"/>
    <property type="match status" value="1"/>
</dbReference>
<evidence type="ECO:0000256" key="2">
    <source>
        <dbReference type="ARBA" id="ARBA00023125"/>
    </source>
</evidence>
<keyword evidence="3" id="KW-0804">Transcription</keyword>
<dbReference type="Proteomes" id="UP001597417">
    <property type="component" value="Unassembled WGS sequence"/>
</dbReference>
<name>A0ABW5FZE2_9PSEU</name>
<dbReference type="CDD" id="cd07377">
    <property type="entry name" value="WHTH_GntR"/>
    <property type="match status" value="1"/>
</dbReference>